<sequence length="321" mass="36952">MKFLLNELSIHNQFADSHIFISSLKQILGIRRILQEAGHHLHCTNRLLTRPTYEDVQVNTVLIQPNFRELGLRVRIWLSKEGPFWDTPSEHDFKKDYFTLADDDDFLVTKSALAEAAFLAADNQLCSTISFSPSDFCFSSLSIAWHRETVMPVFDIQNLWEAQPVRTLLRHLPIAITSWDGMLEIARQRFQFLSFVENILEYLDGVPFRQATAKRSLELLAILNELQQCFDGNGKRTREGHEIIKNHFQGNSARFSDESLKNKHSFEREMTFDLLGGRSVFCPFHGKIGTETGPMRIHFTWPVTADSSLYIVYIGPKITKS</sequence>
<name>A0A3B0VL19_9ZZZZ</name>
<evidence type="ECO:0000313" key="1">
    <source>
        <dbReference type="EMBL" id="VAW37529.1"/>
    </source>
</evidence>
<proteinExistence type="predicted"/>
<protein>
    <submittedName>
        <fullName evidence="1">Uncharacterized protein</fullName>
    </submittedName>
</protein>
<dbReference type="EMBL" id="UOEU01000666">
    <property type="protein sequence ID" value="VAW37529.1"/>
    <property type="molecule type" value="Genomic_DNA"/>
</dbReference>
<dbReference type="AlphaFoldDB" id="A0A3B0VL19"/>
<gene>
    <name evidence="1" type="ORF">MNBD_CHLOROFLEXI01-955</name>
</gene>
<accession>A0A3B0VL19</accession>
<reference evidence="1" key="1">
    <citation type="submission" date="2018-06" db="EMBL/GenBank/DDBJ databases">
        <authorList>
            <person name="Zhirakovskaya E."/>
        </authorList>
    </citation>
    <scope>NUCLEOTIDE SEQUENCE</scope>
</reference>
<organism evidence="1">
    <name type="scientific">hydrothermal vent metagenome</name>
    <dbReference type="NCBI Taxonomy" id="652676"/>
    <lineage>
        <taxon>unclassified sequences</taxon>
        <taxon>metagenomes</taxon>
        <taxon>ecological metagenomes</taxon>
    </lineage>
</organism>